<evidence type="ECO:0000313" key="5">
    <source>
        <dbReference type="Proteomes" id="UP000030745"/>
    </source>
</evidence>
<dbReference type="GeneID" id="24131054"/>
<dbReference type="VEuPathDB" id="FungiDB:SPRG_08849"/>
<name>A0A067C5W3_SAPPC</name>
<feature type="compositionally biased region" description="Basic and acidic residues" evidence="2">
    <location>
        <begin position="137"/>
        <end position="146"/>
    </location>
</feature>
<dbReference type="AlphaFoldDB" id="A0A067C5W3"/>
<feature type="compositionally biased region" description="Acidic residues" evidence="2">
    <location>
        <begin position="15"/>
        <end position="24"/>
    </location>
</feature>
<gene>
    <name evidence="4" type="ORF">SPRG_08849</name>
</gene>
<dbReference type="OrthoDB" id="70553at2759"/>
<evidence type="ECO:0000256" key="2">
    <source>
        <dbReference type="SAM" id="MobiDB-lite"/>
    </source>
</evidence>
<reference evidence="4 5" key="1">
    <citation type="journal article" date="2013" name="PLoS Genet.">
        <title>Distinctive expansion of potential virulence genes in the genome of the oomycete fish pathogen Saprolegnia parasitica.</title>
        <authorList>
            <person name="Jiang R.H."/>
            <person name="de Bruijn I."/>
            <person name="Haas B.J."/>
            <person name="Belmonte R."/>
            <person name="Lobach L."/>
            <person name="Christie J."/>
            <person name="van den Ackerveken G."/>
            <person name="Bottin A."/>
            <person name="Bulone V."/>
            <person name="Diaz-Moreno S.M."/>
            <person name="Dumas B."/>
            <person name="Fan L."/>
            <person name="Gaulin E."/>
            <person name="Govers F."/>
            <person name="Grenville-Briggs L.J."/>
            <person name="Horner N.R."/>
            <person name="Levin J.Z."/>
            <person name="Mammella M."/>
            <person name="Meijer H.J."/>
            <person name="Morris P."/>
            <person name="Nusbaum C."/>
            <person name="Oome S."/>
            <person name="Phillips A.J."/>
            <person name="van Rooyen D."/>
            <person name="Rzeszutek E."/>
            <person name="Saraiva M."/>
            <person name="Secombes C.J."/>
            <person name="Seidl M.F."/>
            <person name="Snel B."/>
            <person name="Stassen J.H."/>
            <person name="Sykes S."/>
            <person name="Tripathy S."/>
            <person name="van den Berg H."/>
            <person name="Vega-Arreguin J.C."/>
            <person name="Wawra S."/>
            <person name="Young S.K."/>
            <person name="Zeng Q."/>
            <person name="Dieguez-Uribeondo J."/>
            <person name="Russ C."/>
            <person name="Tyler B.M."/>
            <person name="van West P."/>
        </authorList>
    </citation>
    <scope>NUCLEOTIDE SEQUENCE [LARGE SCALE GENOMIC DNA]</scope>
    <source>
        <strain evidence="4 5">CBS 223.65</strain>
    </source>
</reference>
<keyword evidence="3" id="KW-0812">Transmembrane</keyword>
<dbReference type="EMBL" id="KK583228">
    <property type="protein sequence ID" value="KDO25908.1"/>
    <property type="molecule type" value="Genomic_DNA"/>
</dbReference>
<keyword evidence="3" id="KW-0472">Membrane</keyword>
<feature type="region of interest" description="Disordered" evidence="2">
    <location>
        <begin position="136"/>
        <end position="179"/>
    </location>
</feature>
<evidence type="ECO:0000256" key="3">
    <source>
        <dbReference type="SAM" id="Phobius"/>
    </source>
</evidence>
<accession>A0A067C5W3</accession>
<evidence type="ECO:0000256" key="1">
    <source>
        <dbReference type="SAM" id="Coils"/>
    </source>
</evidence>
<feature type="region of interest" description="Disordered" evidence="2">
    <location>
        <begin position="1"/>
        <end position="69"/>
    </location>
</feature>
<keyword evidence="1" id="KW-0175">Coiled coil</keyword>
<feature type="coiled-coil region" evidence="1">
    <location>
        <begin position="264"/>
        <end position="298"/>
    </location>
</feature>
<keyword evidence="5" id="KW-1185">Reference proteome</keyword>
<organism evidence="4 5">
    <name type="scientific">Saprolegnia parasitica (strain CBS 223.65)</name>
    <dbReference type="NCBI Taxonomy" id="695850"/>
    <lineage>
        <taxon>Eukaryota</taxon>
        <taxon>Sar</taxon>
        <taxon>Stramenopiles</taxon>
        <taxon>Oomycota</taxon>
        <taxon>Saprolegniomycetes</taxon>
        <taxon>Saprolegniales</taxon>
        <taxon>Saprolegniaceae</taxon>
        <taxon>Saprolegnia</taxon>
    </lineage>
</organism>
<feature type="transmembrane region" description="Helical" evidence="3">
    <location>
        <begin position="449"/>
        <end position="470"/>
    </location>
</feature>
<dbReference type="Proteomes" id="UP000030745">
    <property type="component" value="Unassembled WGS sequence"/>
</dbReference>
<feature type="compositionally biased region" description="Basic and acidic residues" evidence="2">
    <location>
        <begin position="45"/>
        <end position="69"/>
    </location>
</feature>
<keyword evidence="3" id="KW-1133">Transmembrane helix</keyword>
<feature type="compositionally biased region" description="Basic residues" evidence="2">
    <location>
        <begin position="157"/>
        <end position="168"/>
    </location>
</feature>
<evidence type="ECO:0000313" key="4">
    <source>
        <dbReference type="EMBL" id="KDO25908.1"/>
    </source>
</evidence>
<dbReference type="KEGG" id="spar:SPRG_08849"/>
<dbReference type="OMA" id="KHRSELH"/>
<sequence>MADGSRYRQRRTQELDEASDDAPSLDEGSVSDIRSDDDPPTIARLADELQRSRTGTERDPFSDSGDDIDKAIAKHRSELHEIKARKHRARGNPVFLSMDDFDGPTPSLASSLGSSAYITPTKTSLAEIAQRVATSEQRLRSDRMRLTDLSSNDGLRHSRSLRSPRRLSRSQTSPTHSQLLLSQKAIHKWHPDAKRTQVPNESTPLDMMLSSSDYDGRAASSPDDEAIAVADRAHQRLRALTKEFVTDDLQSPASDGSSPQPRMFTDLQRKMDDMNKHLERLQEEKRQLERNQLDAERQAVDMSSSLRILSAQVSQFLHNGEASMQSQDLHTQSQYQEDLLDELKVQRQLLGDLETEMARWRHDAEMLEQGRVLEQDEQRSQLIQFGTTSKVLEEKADAQAEHMRQMRDDVKALQKKLERVWDRLHALEATSSATEAALHALDKETLPSWLVPSVLFLVLLVCAWAGRYVLRDEMFWLWLCDVLGYDCVVA</sequence>
<protein>
    <submittedName>
        <fullName evidence="4">Uncharacterized protein</fullName>
    </submittedName>
</protein>
<dbReference type="RefSeq" id="XP_012203468.1">
    <property type="nucleotide sequence ID" value="XM_012348078.1"/>
</dbReference>
<proteinExistence type="predicted"/>